<protein>
    <submittedName>
        <fullName evidence="2">Uncharacterized protein</fullName>
    </submittedName>
</protein>
<feature type="region of interest" description="Disordered" evidence="1">
    <location>
        <begin position="1"/>
        <end position="60"/>
    </location>
</feature>
<organism evidence="2 3">
    <name type="scientific">Prorocentrum cordatum</name>
    <dbReference type="NCBI Taxonomy" id="2364126"/>
    <lineage>
        <taxon>Eukaryota</taxon>
        <taxon>Sar</taxon>
        <taxon>Alveolata</taxon>
        <taxon>Dinophyceae</taxon>
        <taxon>Prorocentrales</taxon>
        <taxon>Prorocentraceae</taxon>
        <taxon>Prorocentrum</taxon>
    </lineage>
</organism>
<evidence type="ECO:0000313" key="2">
    <source>
        <dbReference type="EMBL" id="CAK0857463.1"/>
    </source>
</evidence>
<comment type="caution">
    <text evidence="2">The sequence shown here is derived from an EMBL/GenBank/DDBJ whole genome shotgun (WGS) entry which is preliminary data.</text>
</comment>
<dbReference type="Proteomes" id="UP001189429">
    <property type="component" value="Unassembled WGS sequence"/>
</dbReference>
<sequence>MHRSQAPPTMPQAGDAGHGTNMSLTAQDVPQPPPPQRECRPLRKLVEGTRTRDRGCRAPAERLRSQAALFLTFARGGGQEPGRSYTSGDSKLEESDCSAEAA</sequence>
<gene>
    <name evidence="2" type="ORF">PCOR1329_LOCUS47575</name>
</gene>
<name>A0ABN9UDB1_9DINO</name>
<evidence type="ECO:0000313" key="3">
    <source>
        <dbReference type="Proteomes" id="UP001189429"/>
    </source>
</evidence>
<reference evidence="2" key="1">
    <citation type="submission" date="2023-10" db="EMBL/GenBank/DDBJ databases">
        <authorList>
            <person name="Chen Y."/>
            <person name="Shah S."/>
            <person name="Dougan E. K."/>
            <person name="Thang M."/>
            <person name="Chan C."/>
        </authorList>
    </citation>
    <scope>NUCLEOTIDE SEQUENCE [LARGE SCALE GENOMIC DNA]</scope>
</reference>
<dbReference type="EMBL" id="CAUYUJ010015731">
    <property type="protein sequence ID" value="CAK0857463.1"/>
    <property type="molecule type" value="Genomic_DNA"/>
</dbReference>
<feature type="compositionally biased region" description="Basic and acidic residues" evidence="1">
    <location>
        <begin position="37"/>
        <end position="60"/>
    </location>
</feature>
<proteinExistence type="predicted"/>
<evidence type="ECO:0000256" key="1">
    <source>
        <dbReference type="SAM" id="MobiDB-lite"/>
    </source>
</evidence>
<keyword evidence="3" id="KW-1185">Reference proteome</keyword>
<accession>A0ABN9UDB1</accession>
<feature type="region of interest" description="Disordered" evidence="1">
    <location>
        <begin position="74"/>
        <end position="102"/>
    </location>
</feature>